<name>A0ABM3N0E9_GALME</name>
<dbReference type="Pfam" id="PF25298">
    <property type="entry name" value="Baculo_FP_2nd"/>
    <property type="match status" value="1"/>
</dbReference>
<feature type="region of interest" description="Disordered" evidence="2">
    <location>
        <begin position="52"/>
        <end position="95"/>
    </location>
</feature>
<dbReference type="Proteomes" id="UP001652740">
    <property type="component" value="Unplaced"/>
</dbReference>
<sequence>MMNCSACMKLIKSSEGITCTRKSCVKQYHLLCVNITPDKLRSHKSWTCCKEPRQGDNSNTPLRRVDDSETPTDSDFENVTKRKPGKSSNNHPLVFNNQDSLRSELRLILKEELKQILSAELQPLKEKLTDLDTSLTFISSQYDEMTKLLMANKNELKCLSEENKSLREDLKTCASRIKQLETENMRQQQWSRLNNIEITGVPECKTTTDLEVVMKVAERIGAPVKAADVEFAHRIQPYRTGSAQHSRAIVARFKQRSTKDAVIAAARKIRYITAEAIGIGSINDKIYVNEHLTRTNKALLRECKQKSREMNYKFVWTKNCRIYIRKNESSPPIPITIQADLIKIT</sequence>
<evidence type="ECO:0000313" key="5">
    <source>
        <dbReference type="RefSeq" id="XP_052757070.1"/>
    </source>
</evidence>
<reference evidence="5" key="1">
    <citation type="submission" date="2025-08" db="UniProtKB">
        <authorList>
            <consortium name="RefSeq"/>
        </authorList>
    </citation>
    <scope>IDENTIFICATION</scope>
    <source>
        <tissue evidence="5">Whole larvae</tissue>
    </source>
</reference>
<dbReference type="InterPro" id="IPR011011">
    <property type="entry name" value="Znf_FYVE_PHD"/>
</dbReference>
<evidence type="ECO:0000256" key="1">
    <source>
        <dbReference type="SAM" id="Coils"/>
    </source>
</evidence>
<evidence type="ECO:0000259" key="3">
    <source>
        <dbReference type="Pfam" id="PF25298"/>
    </source>
</evidence>
<dbReference type="Gene3D" id="3.30.40.10">
    <property type="entry name" value="Zinc/RING finger domain, C3HC4 (zinc finger)"/>
    <property type="match status" value="1"/>
</dbReference>
<feature type="coiled-coil region" evidence="1">
    <location>
        <begin position="142"/>
        <end position="183"/>
    </location>
</feature>
<gene>
    <name evidence="5" type="primary">LOC128202085</name>
</gene>
<feature type="domain" description="FP protein C-terminal" evidence="3">
    <location>
        <begin position="293"/>
        <end position="344"/>
    </location>
</feature>
<dbReference type="GeneID" id="128202085"/>
<feature type="compositionally biased region" description="Polar residues" evidence="2">
    <location>
        <begin position="86"/>
        <end position="95"/>
    </location>
</feature>
<dbReference type="Gene3D" id="3.30.70.1820">
    <property type="entry name" value="L1 transposable element, RRM domain"/>
    <property type="match status" value="1"/>
</dbReference>
<proteinExistence type="predicted"/>
<dbReference type="InterPro" id="IPR057251">
    <property type="entry name" value="FP_C"/>
</dbReference>
<dbReference type="InterPro" id="IPR013083">
    <property type="entry name" value="Znf_RING/FYVE/PHD"/>
</dbReference>
<protein>
    <submittedName>
        <fullName evidence="5">Uncharacterized protein LOC128202085</fullName>
    </submittedName>
</protein>
<organism evidence="4 5">
    <name type="scientific">Galleria mellonella</name>
    <name type="common">Greater wax moth</name>
    <dbReference type="NCBI Taxonomy" id="7137"/>
    <lineage>
        <taxon>Eukaryota</taxon>
        <taxon>Metazoa</taxon>
        <taxon>Ecdysozoa</taxon>
        <taxon>Arthropoda</taxon>
        <taxon>Hexapoda</taxon>
        <taxon>Insecta</taxon>
        <taxon>Pterygota</taxon>
        <taxon>Neoptera</taxon>
        <taxon>Endopterygota</taxon>
        <taxon>Lepidoptera</taxon>
        <taxon>Glossata</taxon>
        <taxon>Ditrysia</taxon>
        <taxon>Pyraloidea</taxon>
        <taxon>Pyralidae</taxon>
        <taxon>Galleriinae</taxon>
        <taxon>Galleria</taxon>
    </lineage>
</organism>
<keyword evidence="4" id="KW-1185">Reference proteome</keyword>
<dbReference type="RefSeq" id="XP_052757070.1">
    <property type="nucleotide sequence ID" value="XM_052901110.1"/>
</dbReference>
<evidence type="ECO:0000313" key="4">
    <source>
        <dbReference type="Proteomes" id="UP001652740"/>
    </source>
</evidence>
<evidence type="ECO:0000256" key="2">
    <source>
        <dbReference type="SAM" id="MobiDB-lite"/>
    </source>
</evidence>
<accession>A0ABM3N0E9</accession>
<dbReference type="SUPFAM" id="SSF57903">
    <property type="entry name" value="FYVE/PHD zinc finger"/>
    <property type="match status" value="1"/>
</dbReference>
<keyword evidence="1" id="KW-0175">Coiled coil</keyword>